<evidence type="ECO:0000313" key="1">
    <source>
        <dbReference type="EMBL" id="MBF4694258.1"/>
    </source>
</evidence>
<name>A0ABR9ZUW7_9FIRM</name>
<evidence type="ECO:0000313" key="2">
    <source>
        <dbReference type="Proteomes" id="UP000614200"/>
    </source>
</evidence>
<dbReference type="Pfam" id="PF03692">
    <property type="entry name" value="CxxCxxCC"/>
    <property type="match status" value="1"/>
</dbReference>
<proteinExistence type="predicted"/>
<protein>
    <submittedName>
        <fullName evidence="1">YkgJ family cysteine cluster protein</fullName>
    </submittedName>
</protein>
<comment type="caution">
    <text evidence="1">The sequence shown here is derived from an EMBL/GenBank/DDBJ whole genome shotgun (WGS) entry which is preliminary data.</text>
</comment>
<sequence length="189" mass="22370">MRTNSDIKTFSKWYSNEIDAIFKIVDNLEELEIKNSCGEECAVCCSQFIIVNPVEYENIKYYLKHIDRKIKNQIKEKSIIICTDLMLQGYKLTYTVPYDRKEVAKLQKNYKYPCPLLIDSKCIIYEVRPLTCAIYRNYGERKECYENKFSPLSYSHLNIESFMTKIISQGYHTNKKEYSLMAKVLNDIL</sequence>
<gene>
    <name evidence="1" type="ORF">ISU02_14135</name>
</gene>
<dbReference type="EMBL" id="JADKNH010000008">
    <property type="protein sequence ID" value="MBF4694258.1"/>
    <property type="molecule type" value="Genomic_DNA"/>
</dbReference>
<accession>A0ABR9ZUW7</accession>
<organism evidence="1 2">
    <name type="scientific">Fusibacter ferrireducens</name>
    <dbReference type="NCBI Taxonomy" id="2785058"/>
    <lineage>
        <taxon>Bacteria</taxon>
        <taxon>Bacillati</taxon>
        <taxon>Bacillota</taxon>
        <taxon>Clostridia</taxon>
        <taxon>Eubacteriales</taxon>
        <taxon>Eubacteriales Family XII. Incertae Sedis</taxon>
        <taxon>Fusibacter</taxon>
    </lineage>
</organism>
<keyword evidence="2" id="KW-1185">Reference proteome</keyword>
<dbReference type="RefSeq" id="WP_194702601.1">
    <property type="nucleotide sequence ID" value="NZ_JADKNH010000008.1"/>
</dbReference>
<dbReference type="InterPro" id="IPR005358">
    <property type="entry name" value="Puta_zinc/iron-chelating_dom"/>
</dbReference>
<reference evidence="1 2" key="1">
    <citation type="submission" date="2020-11" db="EMBL/GenBank/DDBJ databases">
        <title>Fusibacter basophilias sp. nov.</title>
        <authorList>
            <person name="Qiu D."/>
        </authorList>
    </citation>
    <scope>NUCLEOTIDE SEQUENCE [LARGE SCALE GENOMIC DNA]</scope>
    <source>
        <strain evidence="1 2">Q10-2</strain>
    </source>
</reference>
<dbReference type="Proteomes" id="UP000614200">
    <property type="component" value="Unassembled WGS sequence"/>
</dbReference>